<organism evidence="2 3">
    <name type="scientific">Rhizophagus irregularis</name>
    <dbReference type="NCBI Taxonomy" id="588596"/>
    <lineage>
        <taxon>Eukaryota</taxon>
        <taxon>Fungi</taxon>
        <taxon>Fungi incertae sedis</taxon>
        <taxon>Mucoromycota</taxon>
        <taxon>Glomeromycotina</taxon>
        <taxon>Glomeromycetes</taxon>
        <taxon>Glomerales</taxon>
        <taxon>Glomeraceae</taxon>
        <taxon>Rhizophagus</taxon>
    </lineage>
</organism>
<sequence length="648" mass="76680">MLDAMKNNDIDIYGLAETNLSYRQSKIWQQQFGFHGYFDYSQRGGKGQGVGIIVSDKYDIFVHKAVGHKGRVIYLDLNFSQKKNVRLIQVYINANKKERTQIEELYQYIKNTIDDAKNKNMEIIIMGDFNINYRKYLMAFVNNRWYFKLFKMLENRHLLDTIPIFNEDDENIYTYIPPNDSNEKSRIDYIWASLPILGQSLNSTVIENDHFTTDHNTVTLSLDTQLFIGKTLPKINKSKKKITRTVFLYDEMDQEDDEFTWDNFRAGLDHEIERLKLKDQSITKRKHVDHVWDSLRQLIMKSANENIKNKNVIKQKIKCAPEKKLSVYFDLRYIINRIQEIRSCITGLRNYPNQETIDKWINYQNTIIKLKDKYELVTSDTSFNFLNNDQFHSYLDELNEIRKQLRIVFKLELNIMKQEQIISNIKKRCDNYKDDQGRMIQSITEKETVSISIEKIYKKDHNGNEVLITDENQVMEETNRHFQTVAGSVNRKKPIQGRWKEQYKPQPHINENIYSSIMDAPSYDEWLDIIRQLSNGKATGPSGMSNEMLKHLSDDCNHILYYLISEIDKQQLGYNISCISKSVVQEEGVLNQQNVSIMAYMDDTQWITDEKSKLEKMLYIADTFYRLNDIQINKEKSELMMRTTTEKH</sequence>
<dbReference type="Pfam" id="PF03372">
    <property type="entry name" value="Exo_endo_phos"/>
    <property type="match status" value="1"/>
</dbReference>
<protein>
    <recommendedName>
        <fullName evidence="1">Endonuclease/exonuclease/phosphatase domain-containing protein</fullName>
    </recommendedName>
</protein>
<gene>
    <name evidence="2" type="ORF">CHRIB12_LOCUS10074</name>
</gene>
<dbReference type="OrthoDB" id="2392656at2759"/>
<name>A0A915Z6J1_9GLOM</name>
<dbReference type="AlphaFoldDB" id="A0A915Z6J1"/>
<comment type="caution">
    <text evidence="2">The sequence shown here is derived from an EMBL/GenBank/DDBJ whole genome shotgun (WGS) entry which is preliminary data.</text>
</comment>
<evidence type="ECO:0000259" key="1">
    <source>
        <dbReference type="Pfam" id="PF03372"/>
    </source>
</evidence>
<evidence type="ECO:0000313" key="2">
    <source>
        <dbReference type="EMBL" id="CAB5364675.1"/>
    </source>
</evidence>
<dbReference type="Proteomes" id="UP000684084">
    <property type="component" value="Unassembled WGS sequence"/>
</dbReference>
<proteinExistence type="predicted"/>
<dbReference type="EMBL" id="CAGKOT010000020">
    <property type="protein sequence ID" value="CAB5364675.1"/>
    <property type="molecule type" value="Genomic_DNA"/>
</dbReference>
<reference evidence="2" key="1">
    <citation type="submission" date="2020-05" db="EMBL/GenBank/DDBJ databases">
        <authorList>
            <person name="Rincon C."/>
            <person name="Sanders R I."/>
            <person name="Robbins C."/>
            <person name="Chaturvedi A."/>
        </authorList>
    </citation>
    <scope>NUCLEOTIDE SEQUENCE</scope>
    <source>
        <strain evidence="2">CHB12</strain>
    </source>
</reference>
<accession>A0A915Z6J1</accession>
<dbReference type="GO" id="GO:0003824">
    <property type="term" value="F:catalytic activity"/>
    <property type="evidence" value="ECO:0007669"/>
    <property type="project" value="InterPro"/>
</dbReference>
<evidence type="ECO:0000313" key="3">
    <source>
        <dbReference type="Proteomes" id="UP000684084"/>
    </source>
</evidence>
<dbReference type="InterPro" id="IPR005135">
    <property type="entry name" value="Endo/exonuclease/phosphatase"/>
</dbReference>
<feature type="domain" description="Endonuclease/exonuclease/phosphatase" evidence="1">
    <location>
        <begin position="3"/>
        <end position="194"/>
    </location>
</feature>